<dbReference type="EMBL" id="KN658606">
    <property type="protein sequence ID" value="KHN19933.1"/>
    <property type="molecule type" value="Genomic_DNA"/>
</dbReference>
<sequence>MAVDFYGDLELVSDESEHMWLFFLSQRLFIEEYHLQGTSNLGSMKQEFKIISY</sequence>
<accession>A0A0B2QJ43</accession>
<proteinExistence type="predicted"/>
<dbReference type="Proteomes" id="UP000053555">
    <property type="component" value="Unassembled WGS sequence"/>
</dbReference>
<evidence type="ECO:0000313" key="1">
    <source>
        <dbReference type="EMBL" id="KHN19933.1"/>
    </source>
</evidence>
<dbReference type="AlphaFoldDB" id="A0A0B2QJ43"/>
<protein>
    <submittedName>
        <fullName evidence="1">Uncharacterized protein</fullName>
    </submittedName>
</protein>
<gene>
    <name evidence="1" type="ORF">glysoja_047807</name>
</gene>
<name>A0A0B2QJ43_GLYSO</name>
<reference evidence="1" key="1">
    <citation type="submission" date="2014-07" db="EMBL/GenBank/DDBJ databases">
        <title>Identification of a novel salt tolerance gene in wild soybean by whole-genome sequencing.</title>
        <authorList>
            <person name="Lam H.-M."/>
            <person name="Qi X."/>
            <person name="Li M.-W."/>
            <person name="Liu X."/>
            <person name="Xie M."/>
            <person name="Ni M."/>
            <person name="Xu X."/>
        </authorList>
    </citation>
    <scope>NUCLEOTIDE SEQUENCE [LARGE SCALE GENOMIC DNA]</scope>
    <source>
        <tissue evidence="1">Root</tissue>
    </source>
</reference>
<organism evidence="1">
    <name type="scientific">Glycine soja</name>
    <name type="common">Wild soybean</name>
    <dbReference type="NCBI Taxonomy" id="3848"/>
    <lineage>
        <taxon>Eukaryota</taxon>
        <taxon>Viridiplantae</taxon>
        <taxon>Streptophyta</taxon>
        <taxon>Embryophyta</taxon>
        <taxon>Tracheophyta</taxon>
        <taxon>Spermatophyta</taxon>
        <taxon>Magnoliopsida</taxon>
        <taxon>eudicotyledons</taxon>
        <taxon>Gunneridae</taxon>
        <taxon>Pentapetalae</taxon>
        <taxon>rosids</taxon>
        <taxon>fabids</taxon>
        <taxon>Fabales</taxon>
        <taxon>Fabaceae</taxon>
        <taxon>Papilionoideae</taxon>
        <taxon>50 kb inversion clade</taxon>
        <taxon>NPAAA clade</taxon>
        <taxon>indigoferoid/millettioid clade</taxon>
        <taxon>Phaseoleae</taxon>
        <taxon>Glycine</taxon>
        <taxon>Glycine subgen. Soja</taxon>
    </lineage>
</organism>